<dbReference type="Gene3D" id="1.10.10.10">
    <property type="entry name" value="Winged helix-like DNA-binding domain superfamily/Winged helix DNA-binding domain"/>
    <property type="match status" value="1"/>
</dbReference>
<dbReference type="GO" id="GO:0003677">
    <property type="term" value="F:DNA binding"/>
    <property type="evidence" value="ECO:0007669"/>
    <property type="project" value="UniProtKB-KW"/>
</dbReference>
<keyword evidence="2 5" id="KW-0238">DNA-binding</keyword>
<name>A0A1H6J417_MYCRU</name>
<protein>
    <submittedName>
        <fullName evidence="5">DNA-binding transcriptional regulator, GntR family</fullName>
    </submittedName>
</protein>
<dbReference type="InterPro" id="IPR000524">
    <property type="entry name" value="Tscrpt_reg_HTH_GntR"/>
</dbReference>
<dbReference type="SUPFAM" id="SSF48008">
    <property type="entry name" value="GntR ligand-binding domain-like"/>
    <property type="match status" value="1"/>
</dbReference>
<dbReference type="InterPro" id="IPR008920">
    <property type="entry name" value="TF_FadR/GntR_C"/>
</dbReference>
<dbReference type="Proteomes" id="UP000182915">
    <property type="component" value="Chromosome I"/>
</dbReference>
<dbReference type="AlphaFoldDB" id="A0A1H6J417"/>
<feature type="domain" description="HTH gntR-type" evidence="4">
    <location>
        <begin position="45"/>
        <end position="113"/>
    </location>
</feature>
<dbReference type="Pfam" id="PF07729">
    <property type="entry name" value="FCD"/>
    <property type="match status" value="1"/>
</dbReference>
<dbReference type="STRING" id="370526.SAMN04489835_1120"/>
<gene>
    <name evidence="5" type="ORF">SAMN04489835_1120</name>
</gene>
<dbReference type="InterPro" id="IPR011711">
    <property type="entry name" value="GntR_C"/>
</dbReference>
<dbReference type="PANTHER" id="PTHR43537">
    <property type="entry name" value="TRANSCRIPTIONAL REGULATOR, GNTR FAMILY"/>
    <property type="match status" value="1"/>
</dbReference>
<dbReference type="Gene3D" id="1.20.120.530">
    <property type="entry name" value="GntR ligand-binding domain-like"/>
    <property type="match status" value="1"/>
</dbReference>
<dbReference type="PROSITE" id="PS50949">
    <property type="entry name" value="HTH_GNTR"/>
    <property type="match status" value="1"/>
</dbReference>
<evidence type="ECO:0000313" key="5">
    <source>
        <dbReference type="EMBL" id="SEH53566.1"/>
    </source>
</evidence>
<dbReference type="GO" id="GO:0003700">
    <property type="term" value="F:DNA-binding transcription factor activity"/>
    <property type="evidence" value="ECO:0007669"/>
    <property type="project" value="InterPro"/>
</dbReference>
<evidence type="ECO:0000259" key="4">
    <source>
        <dbReference type="PROSITE" id="PS50949"/>
    </source>
</evidence>
<evidence type="ECO:0000256" key="2">
    <source>
        <dbReference type="ARBA" id="ARBA00023125"/>
    </source>
</evidence>
<dbReference type="PANTHER" id="PTHR43537:SF45">
    <property type="entry name" value="GNTR FAMILY REGULATORY PROTEIN"/>
    <property type="match status" value="1"/>
</dbReference>
<evidence type="ECO:0000313" key="6">
    <source>
        <dbReference type="Proteomes" id="UP000182915"/>
    </source>
</evidence>
<dbReference type="SUPFAM" id="SSF46785">
    <property type="entry name" value="Winged helix' DNA-binding domain"/>
    <property type="match status" value="1"/>
</dbReference>
<keyword evidence="3" id="KW-0804">Transcription</keyword>
<sequence length="257" mass="28715">MQDCPPLRILALNVPVTARSRSASSKTSSGALPPSSIEVRNTLCEARFSRVRPTGVEPVNDTFRTLGSRSTVSRNAAGAFHVGRGPVREALKRLTEQGLLVSERNRGVFVPVLSTADVEDIYRLREAVELAALKYLVQNPDPQVFAKLWDILRQYRENLAIQDWDNADENDMAFHRELVHATGSRRLIQAFDTVVVETRMCLRALVFHHPDHPDMESWHADILRAAERGDLPAAQHALEFHNSTVIADIKRGHETGA</sequence>
<evidence type="ECO:0000256" key="3">
    <source>
        <dbReference type="ARBA" id="ARBA00023163"/>
    </source>
</evidence>
<proteinExistence type="predicted"/>
<evidence type="ECO:0000256" key="1">
    <source>
        <dbReference type="ARBA" id="ARBA00023015"/>
    </source>
</evidence>
<dbReference type="SMART" id="SM00895">
    <property type="entry name" value="FCD"/>
    <property type="match status" value="1"/>
</dbReference>
<organism evidence="5 6">
    <name type="scientific">Mycolicibacterium rutilum</name>
    <name type="common">Mycobacterium rutilum</name>
    <dbReference type="NCBI Taxonomy" id="370526"/>
    <lineage>
        <taxon>Bacteria</taxon>
        <taxon>Bacillati</taxon>
        <taxon>Actinomycetota</taxon>
        <taxon>Actinomycetes</taxon>
        <taxon>Mycobacteriales</taxon>
        <taxon>Mycobacteriaceae</taxon>
        <taxon>Mycolicibacterium</taxon>
    </lineage>
</organism>
<dbReference type="InterPro" id="IPR036390">
    <property type="entry name" value="WH_DNA-bd_sf"/>
</dbReference>
<dbReference type="InterPro" id="IPR036388">
    <property type="entry name" value="WH-like_DNA-bd_sf"/>
</dbReference>
<reference evidence="6" key="1">
    <citation type="submission" date="2016-10" db="EMBL/GenBank/DDBJ databases">
        <authorList>
            <person name="Varghese N."/>
            <person name="Submissions S."/>
        </authorList>
    </citation>
    <scope>NUCLEOTIDE SEQUENCE [LARGE SCALE GENOMIC DNA]</scope>
    <source>
        <strain evidence="6">DSM 45405</strain>
    </source>
</reference>
<accession>A0A1H6J417</accession>
<dbReference type="Pfam" id="PF00392">
    <property type="entry name" value="GntR"/>
    <property type="match status" value="1"/>
</dbReference>
<dbReference type="EMBL" id="LT629971">
    <property type="protein sequence ID" value="SEH53566.1"/>
    <property type="molecule type" value="Genomic_DNA"/>
</dbReference>
<keyword evidence="6" id="KW-1185">Reference proteome</keyword>
<keyword evidence="1" id="KW-0805">Transcription regulation</keyword>